<dbReference type="AlphaFoldDB" id="A0A1I4I402"/>
<accession>A0A1I4I402</accession>
<gene>
    <name evidence="1" type="ORF">SAMN04487950_3919</name>
</gene>
<name>A0A1I4I402_9EURY</name>
<protein>
    <submittedName>
        <fullName evidence="1">Uncharacterized protein</fullName>
    </submittedName>
</protein>
<evidence type="ECO:0000313" key="2">
    <source>
        <dbReference type="Proteomes" id="UP000199607"/>
    </source>
</evidence>
<organism evidence="1 2">
    <name type="scientific">Halogranum rubrum</name>
    <dbReference type="NCBI Taxonomy" id="553466"/>
    <lineage>
        <taxon>Archaea</taxon>
        <taxon>Methanobacteriati</taxon>
        <taxon>Methanobacteriota</taxon>
        <taxon>Stenosarchaea group</taxon>
        <taxon>Halobacteria</taxon>
        <taxon>Halobacteriales</taxon>
        <taxon>Haloferacaceae</taxon>
    </lineage>
</organism>
<feature type="non-terminal residue" evidence="1">
    <location>
        <position position="55"/>
    </location>
</feature>
<reference evidence="2" key="1">
    <citation type="submission" date="2016-10" db="EMBL/GenBank/DDBJ databases">
        <authorList>
            <person name="Varghese N."/>
            <person name="Submissions S."/>
        </authorList>
    </citation>
    <scope>NUCLEOTIDE SEQUENCE [LARGE SCALE GENOMIC DNA]</scope>
    <source>
        <strain evidence="2">CGMCC 1.7738</strain>
    </source>
</reference>
<evidence type="ECO:0000313" key="1">
    <source>
        <dbReference type="EMBL" id="SFL48531.1"/>
    </source>
</evidence>
<keyword evidence="2" id="KW-1185">Reference proteome</keyword>
<dbReference type="EMBL" id="FOTC01000007">
    <property type="protein sequence ID" value="SFL48531.1"/>
    <property type="molecule type" value="Genomic_DNA"/>
</dbReference>
<sequence>MVSEIRLFTRNAVAKAKLVVANPDEPAAPAGGGGFAEWAMLALHALRIEFGKSYR</sequence>
<dbReference type="Proteomes" id="UP000199607">
    <property type="component" value="Unassembled WGS sequence"/>
</dbReference>
<proteinExistence type="predicted"/>